<evidence type="ECO:0000256" key="2">
    <source>
        <dbReference type="SAM" id="MobiDB-lite"/>
    </source>
</evidence>
<dbReference type="Pfam" id="PF01025">
    <property type="entry name" value="GrpE"/>
    <property type="match status" value="1"/>
</dbReference>
<evidence type="ECO:0000256" key="1">
    <source>
        <dbReference type="ARBA" id="ARBA00023186"/>
    </source>
</evidence>
<comment type="caution">
    <text evidence="3">The sequence shown here is derived from an EMBL/GenBank/DDBJ whole genome shotgun (WGS) entry which is preliminary data.</text>
</comment>
<dbReference type="InterPro" id="IPR009012">
    <property type="entry name" value="GrpE_head"/>
</dbReference>
<sequence>MVNLPKKFGVEKFDPMNEPFDSYRHLVVFQIPDASKPPGTIASVLKGIQSIHTTTKVLERSSKDELKMSKQKQSLQKYHSKVESGEAL</sequence>
<evidence type="ECO:0000313" key="4">
    <source>
        <dbReference type="Proteomes" id="UP001603857"/>
    </source>
</evidence>
<evidence type="ECO:0000313" key="3">
    <source>
        <dbReference type="EMBL" id="KAL2337253.1"/>
    </source>
</evidence>
<name>A0ABD1MN66_9FABA</name>
<accession>A0ABD1MN66</accession>
<dbReference type="EMBL" id="JBGMDY010000004">
    <property type="protein sequence ID" value="KAL2337253.1"/>
    <property type="molecule type" value="Genomic_DNA"/>
</dbReference>
<dbReference type="SUPFAM" id="SSF51064">
    <property type="entry name" value="Head domain of nucleotide exchange factor GrpE"/>
    <property type="match status" value="1"/>
</dbReference>
<keyword evidence="1" id="KW-0143">Chaperone</keyword>
<dbReference type="InterPro" id="IPR000740">
    <property type="entry name" value="GrpE"/>
</dbReference>
<keyword evidence="4" id="KW-1185">Reference proteome</keyword>
<dbReference type="Gene3D" id="2.30.22.10">
    <property type="entry name" value="Head domain of nucleotide exchange factor GrpE"/>
    <property type="match status" value="1"/>
</dbReference>
<dbReference type="Proteomes" id="UP001603857">
    <property type="component" value="Unassembled WGS sequence"/>
</dbReference>
<dbReference type="PANTHER" id="PTHR21237:SF23">
    <property type="entry name" value="GRPE PROTEIN HOMOLOG, MITOCHONDRIAL"/>
    <property type="match status" value="1"/>
</dbReference>
<organism evidence="3 4">
    <name type="scientific">Flemingia macrophylla</name>
    <dbReference type="NCBI Taxonomy" id="520843"/>
    <lineage>
        <taxon>Eukaryota</taxon>
        <taxon>Viridiplantae</taxon>
        <taxon>Streptophyta</taxon>
        <taxon>Embryophyta</taxon>
        <taxon>Tracheophyta</taxon>
        <taxon>Spermatophyta</taxon>
        <taxon>Magnoliopsida</taxon>
        <taxon>eudicotyledons</taxon>
        <taxon>Gunneridae</taxon>
        <taxon>Pentapetalae</taxon>
        <taxon>rosids</taxon>
        <taxon>fabids</taxon>
        <taxon>Fabales</taxon>
        <taxon>Fabaceae</taxon>
        <taxon>Papilionoideae</taxon>
        <taxon>50 kb inversion clade</taxon>
        <taxon>NPAAA clade</taxon>
        <taxon>indigoferoid/millettioid clade</taxon>
        <taxon>Phaseoleae</taxon>
        <taxon>Flemingia</taxon>
    </lineage>
</organism>
<dbReference type="AlphaFoldDB" id="A0ABD1MN66"/>
<reference evidence="3 4" key="1">
    <citation type="submission" date="2024-08" db="EMBL/GenBank/DDBJ databases">
        <title>Insights into the chromosomal genome structure of Flemingia macrophylla.</title>
        <authorList>
            <person name="Ding Y."/>
            <person name="Zhao Y."/>
            <person name="Bi W."/>
            <person name="Wu M."/>
            <person name="Zhao G."/>
            <person name="Gong Y."/>
            <person name="Li W."/>
            <person name="Zhang P."/>
        </authorList>
    </citation>
    <scope>NUCLEOTIDE SEQUENCE [LARGE SCALE GENOMIC DNA]</scope>
    <source>
        <strain evidence="3">DYQJB</strain>
        <tissue evidence="3">Leaf</tissue>
    </source>
</reference>
<feature type="region of interest" description="Disordered" evidence="2">
    <location>
        <begin position="62"/>
        <end position="88"/>
    </location>
</feature>
<protein>
    <submittedName>
        <fullName evidence="3">Uncharacterized protein</fullName>
    </submittedName>
</protein>
<proteinExistence type="predicted"/>
<dbReference type="PANTHER" id="PTHR21237">
    <property type="entry name" value="GRPE PROTEIN"/>
    <property type="match status" value="1"/>
</dbReference>
<gene>
    <name evidence="3" type="ORF">Fmac_011699</name>
</gene>